<accession>A0AAD5GLY8</accession>
<name>A0AAD5GLY8_AMBAR</name>
<evidence type="ECO:0000313" key="2">
    <source>
        <dbReference type="Proteomes" id="UP001206925"/>
    </source>
</evidence>
<gene>
    <name evidence="1" type="ORF">M8C21_020480</name>
</gene>
<sequence>MIKTDNYLLLLKLMNPLLNHITTYQKMK</sequence>
<dbReference type="Proteomes" id="UP001206925">
    <property type="component" value="Unassembled WGS sequence"/>
</dbReference>
<organism evidence="1 2">
    <name type="scientific">Ambrosia artemisiifolia</name>
    <name type="common">Common ragweed</name>
    <dbReference type="NCBI Taxonomy" id="4212"/>
    <lineage>
        <taxon>Eukaryota</taxon>
        <taxon>Viridiplantae</taxon>
        <taxon>Streptophyta</taxon>
        <taxon>Embryophyta</taxon>
        <taxon>Tracheophyta</taxon>
        <taxon>Spermatophyta</taxon>
        <taxon>Magnoliopsida</taxon>
        <taxon>eudicotyledons</taxon>
        <taxon>Gunneridae</taxon>
        <taxon>Pentapetalae</taxon>
        <taxon>asterids</taxon>
        <taxon>campanulids</taxon>
        <taxon>Asterales</taxon>
        <taxon>Asteraceae</taxon>
        <taxon>Asteroideae</taxon>
        <taxon>Heliantheae alliance</taxon>
        <taxon>Heliantheae</taxon>
        <taxon>Ambrosia</taxon>
    </lineage>
</organism>
<keyword evidence="2" id="KW-1185">Reference proteome</keyword>
<dbReference type="AlphaFoldDB" id="A0AAD5GLY8"/>
<comment type="caution">
    <text evidence="1">The sequence shown here is derived from an EMBL/GenBank/DDBJ whole genome shotgun (WGS) entry which is preliminary data.</text>
</comment>
<proteinExistence type="predicted"/>
<evidence type="ECO:0000313" key="1">
    <source>
        <dbReference type="EMBL" id="KAI7745794.1"/>
    </source>
</evidence>
<protein>
    <submittedName>
        <fullName evidence="1">Uncharacterized protein</fullName>
    </submittedName>
</protein>
<dbReference type="EMBL" id="JAMZMK010007134">
    <property type="protein sequence ID" value="KAI7745794.1"/>
    <property type="molecule type" value="Genomic_DNA"/>
</dbReference>
<reference evidence="1" key="1">
    <citation type="submission" date="2022-06" db="EMBL/GenBank/DDBJ databases">
        <title>Uncovering the hologenomic basis of an extraordinary plant invasion.</title>
        <authorList>
            <person name="Bieker V.C."/>
            <person name="Martin M.D."/>
            <person name="Gilbert T."/>
            <person name="Hodgins K."/>
            <person name="Battlay P."/>
            <person name="Petersen B."/>
            <person name="Wilson J."/>
        </authorList>
    </citation>
    <scope>NUCLEOTIDE SEQUENCE</scope>
    <source>
        <strain evidence="1">AA19_3_7</strain>
        <tissue evidence="1">Leaf</tissue>
    </source>
</reference>